<gene>
    <name evidence="1" type="ORF">BDN72DRAFT_907170</name>
</gene>
<dbReference type="Proteomes" id="UP000308600">
    <property type="component" value="Unassembled WGS sequence"/>
</dbReference>
<reference evidence="1 2" key="1">
    <citation type="journal article" date="2019" name="Nat. Ecol. Evol.">
        <title>Megaphylogeny resolves global patterns of mushroom evolution.</title>
        <authorList>
            <person name="Varga T."/>
            <person name="Krizsan K."/>
            <person name="Foldi C."/>
            <person name="Dima B."/>
            <person name="Sanchez-Garcia M."/>
            <person name="Sanchez-Ramirez S."/>
            <person name="Szollosi G.J."/>
            <person name="Szarkandi J.G."/>
            <person name="Papp V."/>
            <person name="Albert L."/>
            <person name="Andreopoulos W."/>
            <person name="Angelini C."/>
            <person name="Antonin V."/>
            <person name="Barry K.W."/>
            <person name="Bougher N.L."/>
            <person name="Buchanan P."/>
            <person name="Buyck B."/>
            <person name="Bense V."/>
            <person name="Catcheside P."/>
            <person name="Chovatia M."/>
            <person name="Cooper J."/>
            <person name="Damon W."/>
            <person name="Desjardin D."/>
            <person name="Finy P."/>
            <person name="Geml J."/>
            <person name="Haridas S."/>
            <person name="Hughes K."/>
            <person name="Justo A."/>
            <person name="Karasinski D."/>
            <person name="Kautmanova I."/>
            <person name="Kiss B."/>
            <person name="Kocsube S."/>
            <person name="Kotiranta H."/>
            <person name="LaButti K.M."/>
            <person name="Lechner B.E."/>
            <person name="Liimatainen K."/>
            <person name="Lipzen A."/>
            <person name="Lukacs Z."/>
            <person name="Mihaltcheva S."/>
            <person name="Morgado L.N."/>
            <person name="Niskanen T."/>
            <person name="Noordeloos M.E."/>
            <person name="Ohm R.A."/>
            <person name="Ortiz-Santana B."/>
            <person name="Ovrebo C."/>
            <person name="Racz N."/>
            <person name="Riley R."/>
            <person name="Savchenko A."/>
            <person name="Shiryaev A."/>
            <person name="Soop K."/>
            <person name="Spirin V."/>
            <person name="Szebenyi C."/>
            <person name="Tomsovsky M."/>
            <person name="Tulloss R.E."/>
            <person name="Uehling J."/>
            <person name="Grigoriev I.V."/>
            <person name="Vagvolgyi C."/>
            <person name="Papp T."/>
            <person name="Martin F.M."/>
            <person name="Miettinen O."/>
            <person name="Hibbett D.S."/>
            <person name="Nagy L.G."/>
        </authorList>
    </citation>
    <scope>NUCLEOTIDE SEQUENCE [LARGE SCALE GENOMIC DNA]</scope>
    <source>
        <strain evidence="1 2">NL-1719</strain>
    </source>
</reference>
<keyword evidence="2" id="KW-1185">Reference proteome</keyword>
<protein>
    <submittedName>
        <fullName evidence="1">Uncharacterized protein</fullName>
    </submittedName>
</protein>
<proteinExistence type="predicted"/>
<name>A0ACD2ZXA7_9AGAR</name>
<organism evidence="1 2">
    <name type="scientific">Pluteus cervinus</name>
    <dbReference type="NCBI Taxonomy" id="181527"/>
    <lineage>
        <taxon>Eukaryota</taxon>
        <taxon>Fungi</taxon>
        <taxon>Dikarya</taxon>
        <taxon>Basidiomycota</taxon>
        <taxon>Agaricomycotina</taxon>
        <taxon>Agaricomycetes</taxon>
        <taxon>Agaricomycetidae</taxon>
        <taxon>Agaricales</taxon>
        <taxon>Pluteineae</taxon>
        <taxon>Pluteaceae</taxon>
        <taxon>Pluteus</taxon>
    </lineage>
</organism>
<evidence type="ECO:0000313" key="2">
    <source>
        <dbReference type="Proteomes" id="UP000308600"/>
    </source>
</evidence>
<accession>A0ACD2ZXA7</accession>
<dbReference type="EMBL" id="ML209732">
    <property type="protein sequence ID" value="TFK58022.1"/>
    <property type="molecule type" value="Genomic_DNA"/>
</dbReference>
<evidence type="ECO:0000313" key="1">
    <source>
        <dbReference type="EMBL" id="TFK58022.1"/>
    </source>
</evidence>
<sequence length="55" mass="6289">MNEMLTSLCFILQAHPQSTSIVFLRSFTTGDAFVALHCWMFEVLGGFNLSFWTKN</sequence>